<gene>
    <name evidence="2" type="ORF">IAA54_06065</name>
</gene>
<dbReference type="Proteomes" id="UP000886785">
    <property type="component" value="Unassembled WGS sequence"/>
</dbReference>
<keyword evidence="1" id="KW-0812">Transmembrane</keyword>
<organism evidence="2 3">
    <name type="scientific">Candidatus Gallacutalibacter pullicola</name>
    <dbReference type="NCBI Taxonomy" id="2840830"/>
    <lineage>
        <taxon>Bacteria</taxon>
        <taxon>Bacillati</taxon>
        <taxon>Bacillota</taxon>
        <taxon>Clostridia</taxon>
        <taxon>Eubacteriales</taxon>
        <taxon>Candidatus Gallacutalibacter</taxon>
    </lineage>
</organism>
<accession>A0A9D1DQL4</accession>
<evidence type="ECO:0000256" key="1">
    <source>
        <dbReference type="SAM" id="Phobius"/>
    </source>
</evidence>
<keyword evidence="1" id="KW-0472">Membrane</keyword>
<reference evidence="2" key="2">
    <citation type="journal article" date="2021" name="PeerJ">
        <title>Extensive microbial diversity within the chicken gut microbiome revealed by metagenomics and culture.</title>
        <authorList>
            <person name="Gilroy R."/>
            <person name="Ravi A."/>
            <person name="Getino M."/>
            <person name="Pursley I."/>
            <person name="Horton D.L."/>
            <person name="Alikhan N.F."/>
            <person name="Baker D."/>
            <person name="Gharbi K."/>
            <person name="Hall N."/>
            <person name="Watson M."/>
            <person name="Adriaenssens E.M."/>
            <person name="Foster-Nyarko E."/>
            <person name="Jarju S."/>
            <person name="Secka A."/>
            <person name="Antonio M."/>
            <person name="Oren A."/>
            <person name="Chaudhuri R.R."/>
            <person name="La Ragione R."/>
            <person name="Hildebrand F."/>
            <person name="Pallen M.J."/>
        </authorList>
    </citation>
    <scope>NUCLEOTIDE SEQUENCE</scope>
    <source>
        <strain evidence="2">ChiSjej1B19-7085</strain>
    </source>
</reference>
<evidence type="ECO:0008006" key="4">
    <source>
        <dbReference type="Google" id="ProtNLM"/>
    </source>
</evidence>
<feature type="transmembrane region" description="Helical" evidence="1">
    <location>
        <begin position="139"/>
        <end position="158"/>
    </location>
</feature>
<evidence type="ECO:0000313" key="2">
    <source>
        <dbReference type="EMBL" id="HIR57215.1"/>
    </source>
</evidence>
<sequence>MKKKNSFFTFLFALWPGAGQMYLGLPRRGFSIMLVFCGLIWFIWFAHLDELSLFLPVIWFFAFFDTFNQRDALIQGQTVEDMFLIRLDSDWKGFVLRRHTVIGWCCVGLGAYMLYNTFISPFLYQLYQSIPALARFLDSIPQLIVIVLVILLGVYLIMGGKKKAPAQDDDYVEYGGDRHDRT</sequence>
<reference evidence="2" key="1">
    <citation type="submission" date="2020-10" db="EMBL/GenBank/DDBJ databases">
        <authorList>
            <person name="Gilroy R."/>
        </authorList>
    </citation>
    <scope>NUCLEOTIDE SEQUENCE</scope>
    <source>
        <strain evidence="2">ChiSjej1B19-7085</strain>
    </source>
</reference>
<name>A0A9D1DQL4_9FIRM</name>
<keyword evidence="1" id="KW-1133">Transmembrane helix</keyword>
<feature type="transmembrane region" description="Helical" evidence="1">
    <location>
        <begin position="101"/>
        <end position="127"/>
    </location>
</feature>
<protein>
    <recommendedName>
        <fullName evidence="4">TM2 domain protein</fullName>
    </recommendedName>
</protein>
<proteinExistence type="predicted"/>
<dbReference type="EMBL" id="DVHF01000072">
    <property type="protein sequence ID" value="HIR57215.1"/>
    <property type="molecule type" value="Genomic_DNA"/>
</dbReference>
<dbReference type="AlphaFoldDB" id="A0A9D1DQL4"/>
<evidence type="ECO:0000313" key="3">
    <source>
        <dbReference type="Proteomes" id="UP000886785"/>
    </source>
</evidence>
<comment type="caution">
    <text evidence="2">The sequence shown here is derived from an EMBL/GenBank/DDBJ whole genome shotgun (WGS) entry which is preliminary data.</text>
</comment>